<feature type="transmembrane region" description="Helical" evidence="1">
    <location>
        <begin position="137"/>
        <end position="160"/>
    </location>
</feature>
<keyword evidence="1" id="KW-0812">Transmembrane</keyword>
<evidence type="ECO:0000313" key="2">
    <source>
        <dbReference type="EMBL" id="MDB1125992.1"/>
    </source>
</evidence>
<feature type="transmembrane region" description="Helical" evidence="1">
    <location>
        <begin position="181"/>
        <end position="202"/>
    </location>
</feature>
<proteinExistence type="predicted"/>
<dbReference type="Proteomes" id="UP001210678">
    <property type="component" value="Unassembled WGS sequence"/>
</dbReference>
<feature type="transmembrane region" description="Helical" evidence="1">
    <location>
        <begin position="56"/>
        <end position="83"/>
    </location>
</feature>
<dbReference type="RefSeq" id="WP_272140212.1">
    <property type="nucleotide sequence ID" value="NZ_JAQLOI010000003.1"/>
</dbReference>
<keyword evidence="3" id="KW-1185">Reference proteome</keyword>
<evidence type="ECO:0000313" key="3">
    <source>
        <dbReference type="Proteomes" id="UP001210678"/>
    </source>
</evidence>
<accession>A0ABT4YWP0</accession>
<feature type="transmembrane region" description="Helical" evidence="1">
    <location>
        <begin position="359"/>
        <end position="381"/>
    </location>
</feature>
<gene>
    <name evidence="2" type="ORF">PGX00_20935</name>
</gene>
<feature type="transmembrane region" description="Helical" evidence="1">
    <location>
        <begin position="283"/>
        <end position="307"/>
    </location>
</feature>
<evidence type="ECO:0000256" key="1">
    <source>
        <dbReference type="SAM" id="Phobius"/>
    </source>
</evidence>
<feature type="transmembrane region" description="Helical" evidence="1">
    <location>
        <begin position="12"/>
        <end position="36"/>
    </location>
</feature>
<feature type="transmembrane region" description="Helical" evidence="1">
    <location>
        <begin position="252"/>
        <end position="271"/>
    </location>
</feature>
<feature type="transmembrane region" description="Helical" evidence="1">
    <location>
        <begin position="208"/>
        <end position="232"/>
    </location>
</feature>
<dbReference type="NCBIfam" id="NF047644">
    <property type="entry name" value="TsoY_fam"/>
    <property type="match status" value="1"/>
</dbReference>
<feature type="transmembrane region" description="Helical" evidence="1">
    <location>
        <begin position="107"/>
        <end position="131"/>
    </location>
</feature>
<dbReference type="EMBL" id="JAQLOI010000003">
    <property type="protein sequence ID" value="MDB1125992.1"/>
    <property type="molecule type" value="Genomic_DNA"/>
</dbReference>
<keyword evidence="1" id="KW-1133">Transmembrane helix</keyword>
<name>A0ABT4YWP0_9VIBR</name>
<organism evidence="2 3">
    <name type="scientific">Vibrio algarum</name>
    <dbReference type="NCBI Taxonomy" id="3020714"/>
    <lineage>
        <taxon>Bacteria</taxon>
        <taxon>Pseudomonadati</taxon>
        <taxon>Pseudomonadota</taxon>
        <taxon>Gammaproteobacteria</taxon>
        <taxon>Vibrionales</taxon>
        <taxon>Vibrionaceae</taxon>
        <taxon>Vibrio</taxon>
    </lineage>
</organism>
<dbReference type="InterPro" id="IPR059133">
    <property type="entry name" value="TsoY-like"/>
</dbReference>
<comment type="caution">
    <text evidence="2">The sequence shown here is derived from an EMBL/GenBank/DDBJ whole genome shotgun (WGS) entry which is preliminary data.</text>
</comment>
<reference evidence="2 3" key="1">
    <citation type="submission" date="2023-01" db="EMBL/GenBank/DDBJ databases">
        <title>Vibrio sp. KJ40-1 sp.nov, isolated from marine algae.</title>
        <authorList>
            <person name="Butt M."/>
            <person name="Kim J.M.J."/>
            <person name="Jeon C.O.C."/>
        </authorList>
    </citation>
    <scope>NUCLEOTIDE SEQUENCE [LARGE SCALE GENOMIC DNA]</scope>
    <source>
        <strain evidence="2 3">KJ40-1</strain>
    </source>
</reference>
<sequence length="399" mass="44109">MLIKNLKNAYSPLYFLSALGPGGMAVSFFMYLMFLVPHKGSPMTAMEHWLPIVEKGGFNAILIITVLSIVVILASIHFLLLAWNLKEWKIYKQTDAYQNLKQGNGEVTVMAIPLTVAMSINMMFILGSLFVPGLWSFIQPVFPIATFAFFSVGVWALVIYGKYLLRLFIEGNFNQEKNNSLSQLLAPFTFAMIAVGLAAPGAMSHSLAVSGVSLALSAMFSILTVLLSIFWLISGVKQILQSGLDLGGSPTLWILIPILTLLGITFVRYTMGLHHNFGSSLENSLFLAVMSIILGLQLLIGSFGYFVMKANRYFEQFVQGDKNSPASFGLICPGVALVVFSFFYINYALIGNGIIDKYSIAHMLLLIPVLVLQLKTTWVMLTMIRKQIMVKTQAIVKQN</sequence>
<protein>
    <submittedName>
        <fullName evidence="2">Uncharacterized protein</fullName>
    </submittedName>
</protein>
<keyword evidence="1" id="KW-0472">Membrane</keyword>
<feature type="transmembrane region" description="Helical" evidence="1">
    <location>
        <begin position="328"/>
        <end position="347"/>
    </location>
</feature>